<evidence type="ECO:0000313" key="3">
    <source>
        <dbReference type="Proteomes" id="UP000432464"/>
    </source>
</evidence>
<dbReference type="Proteomes" id="UP000432464">
    <property type="component" value="Unassembled WGS sequence"/>
</dbReference>
<gene>
    <name evidence="2" type="ORF">GLP40_28940</name>
</gene>
<dbReference type="Gene3D" id="3.40.50.150">
    <property type="entry name" value="Vaccinia Virus protein VP39"/>
    <property type="match status" value="1"/>
</dbReference>
<evidence type="ECO:0000313" key="2">
    <source>
        <dbReference type="EMBL" id="MTE16767.1"/>
    </source>
</evidence>
<dbReference type="InterPro" id="IPR013216">
    <property type="entry name" value="Methyltransf_11"/>
</dbReference>
<dbReference type="AlphaFoldDB" id="A0A6I3L4J2"/>
<keyword evidence="3" id="KW-1185">Reference proteome</keyword>
<dbReference type="RefSeq" id="WP_154791185.1">
    <property type="nucleotide sequence ID" value="NZ_WMBB01000016.1"/>
</dbReference>
<dbReference type="GO" id="GO:0008757">
    <property type="term" value="F:S-adenosylmethionine-dependent methyltransferase activity"/>
    <property type="evidence" value="ECO:0007669"/>
    <property type="project" value="InterPro"/>
</dbReference>
<comment type="caution">
    <text evidence="2">The sequence shown here is derived from an EMBL/GenBank/DDBJ whole genome shotgun (WGS) entry which is preliminary data.</text>
</comment>
<proteinExistence type="predicted"/>
<sequence length="77" mass="8001">MGSGRFAAALDIWVDPAPGMLNIARAHGITVVRGVGERLPFPSEVFGAVLTVLTSVSPDDPAAGFVAWRCVPVPSAR</sequence>
<accession>A0A6I3L4J2</accession>
<reference evidence="2 3" key="1">
    <citation type="submission" date="2019-11" db="EMBL/GenBank/DDBJ databases">
        <title>Nocardia sp. nov. CT2-14 isolated from soil.</title>
        <authorList>
            <person name="Kanchanasin P."/>
            <person name="Tanasupawat S."/>
            <person name="Yuki M."/>
            <person name="Kudo T."/>
        </authorList>
    </citation>
    <scope>NUCLEOTIDE SEQUENCE [LARGE SCALE GENOMIC DNA]</scope>
    <source>
        <strain evidence="2 3">CT2-14</strain>
    </source>
</reference>
<evidence type="ECO:0000259" key="1">
    <source>
        <dbReference type="Pfam" id="PF08241"/>
    </source>
</evidence>
<dbReference type="InterPro" id="IPR029063">
    <property type="entry name" value="SAM-dependent_MTases_sf"/>
</dbReference>
<feature type="domain" description="Methyltransferase type 11" evidence="1">
    <location>
        <begin position="2"/>
        <end position="61"/>
    </location>
</feature>
<protein>
    <recommendedName>
        <fullName evidence="1">Methyltransferase type 11 domain-containing protein</fullName>
    </recommendedName>
</protein>
<dbReference type="Pfam" id="PF08241">
    <property type="entry name" value="Methyltransf_11"/>
    <property type="match status" value="1"/>
</dbReference>
<dbReference type="SUPFAM" id="SSF53335">
    <property type="entry name" value="S-adenosyl-L-methionine-dependent methyltransferases"/>
    <property type="match status" value="1"/>
</dbReference>
<name>A0A6I3L4J2_9NOCA</name>
<organism evidence="2 3">
    <name type="scientific">Nocardia aurantiaca</name>
    <dbReference type="NCBI Taxonomy" id="2675850"/>
    <lineage>
        <taxon>Bacteria</taxon>
        <taxon>Bacillati</taxon>
        <taxon>Actinomycetota</taxon>
        <taxon>Actinomycetes</taxon>
        <taxon>Mycobacteriales</taxon>
        <taxon>Nocardiaceae</taxon>
        <taxon>Nocardia</taxon>
    </lineage>
</organism>
<dbReference type="EMBL" id="WMBB01000016">
    <property type="protein sequence ID" value="MTE16767.1"/>
    <property type="molecule type" value="Genomic_DNA"/>
</dbReference>